<keyword evidence="2" id="KW-1133">Transmembrane helix</keyword>
<feature type="transmembrane region" description="Helical" evidence="2">
    <location>
        <begin position="100"/>
        <end position="123"/>
    </location>
</feature>
<dbReference type="Pfam" id="PF06912">
    <property type="entry name" value="DUF1275"/>
    <property type="match status" value="1"/>
</dbReference>
<dbReference type="PANTHER" id="PTHR37314:SF4">
    <property type="entry name" value="UPF0700 TRANSMEMBRANE PROTEIN YOAK"/>
    <property type="match status" value="1"/>
</dbReference>
<dbReference type="AlphaFoldDB" id="A0A7S2PV12"/>
<dbReference type="EMBL" id="HBGW01069491">
    <property type="protein sequence ID" value="CAD9619051.1"/>
    <property type="molecule type" value="Transcribed_RNA"/>
</dbReference>
<keyword evidence="2" id="KW-0812">Transmembrane</keyword>
<accession>A0A7S2PV12</accession>
<feature type="transmembrane region" description="Helical" evidence="2">
    <location>
        <begin position="182"/>
        <end position="205"/>
    </location>
</feature>
<dbReference type="InterPro" id="IPR010699">
    <property type="entry name" value="DUF1275"/>
</dbReference>
<evidence type="ECO:0000313" key="3">
    <source>
        <dbReference type="EMBL" id="CAD9619051.1"/>
    </source>
</evidence>
<gene>
    <name evidence="3" type="ORF">BRAN1462_LOCUS44304</name>
</gene>
<feature type="region of interest" description="Disordered" evidence="1">
    <location>
        <begin position="235"/>
        <end position="257"/>
    </location>
</feature>
<evidence type="ECO:0000256" key="2">
    <source>
        <dbReference type="SAM" id="Phobius"/>
    </source>
</evidence>
<feature type="transmembrane region" description="Helical" evidence="2">
    <location>
        <begin position="143"/>
        <end position="170"/>
    </location>
</feature>
<reference evidence="3" key="1">
    <citation type="submission" date="2021-01" db="EMBL/GenBank/DDBJ databases">
        <authorList>
            <person name="Corre E."/>
            <person name="Pelletier E."/>
            <person name="Niang G."/>
            <person name="Scheremetjew M."/>
            <person name="Finn R."/>
            <person name="Kale V."/>
            <person name="Holt S."/>
            <person name="Cochrane G."/>
            <person name="Meng A."/>
            <person name="Brown T."/>
            <person name="Cohen L."/>
        </authorList>
    </citation>
    <scope>NUCLEOTIDE SEQUENCE</scope>
    <source>
        <strain evidence="3">RCC3387</strain>
    </source>
</reference>
<dbReference type="PANTHER" id="PTHR37314">
    <property type="entry name" value="SLR0142 PROTEIN"/>
    <property type="match status" value="1"/>
</dbReference>
<evidence type="ECO:0008006" key="4">
    <source>
        <dbReference type="Google" id="ProtNLM"/>
    </source>
</evidence>
<sequence>MAAPKVSLKAKLLLASVLAWVAGFTDVISFLDFHSYASMMTGNLIQLARFGSDTNLHGWSVDEESAMPTAVFIILIITVNMLGIVTYHAAEATYKYGTTLIAPIGVVLVGAFEFTLYMGWNIAPARFQVFPLTFIFGIQNAMSMAGAVGCPTSLCTGHVGVLAGAVQKLLAGQRAKIPIDKFAVSLAIILAFLLGAVSGQLAVRYTVESDFRQFLLLPAVVLLAVAMVVDDKLSTEEEEETPRPASLGSFAPLVTQP</sequence>
<protein>
    <recommendedName>
        <fullName evidence="4">DUF1275 domain-containing protein</fullName>
    </recommendedName>
</protein>
<name>A0A7S2PV12_9DINO</name>
<feature type="transmembrane region" description="Helical" evidence="2">
    <location>
        <begin position="66"/>
        <end position="88"/>
    </location>
</feature>
<keyword evidence="2" id="KW-0472">Membrane</keyword>
<organism evidence="3">
    <name type="scientific">Zooxanthella nutricula</name>
    <dbReference type="NCBI Taxonomy" id="1333877"/>
    <lineage>
        <taxon>Eukaryota</taxon>
        <taxon>Sar</taxon>
        <taxon>Alveolata</taxon>
        <taxon>Dinophyceae</taxon>
        <taxon>Peridiniales</taxon>
        <taxon>Peridiniales incertae sedis</taxon>
        <taxon>Zooxanthella</taxon>
    </lineage>
</organism>
<proteinExistence type="predicted"/>
<feature type="transmembrane region" description="Helical" evidence="2">
    <location>
        <begin position="12"/>
        <end position="31"/>
    </location>
</feature>
<evidence type="ECO:0000256" key="1">
    <source>
        <dbReference type="SAM" id="MobiDB-lite"/>
    </source>
</evidence>